<gene>
    <name evidence="1" type="ORF">SELMODRAFT_408975</name>
</gene>
<dbReference type="KEGG" id="smo:SELMODRAFT_408975"/>
<dbReference type="Gramene" id="EFJ31342">
    <property type="protein sequence ID" value="EFJ31342"/>
    <property type="gene ID" value="SELMODRAFT_408975"/>
</dbReference>
<reference evidence="1 2" key="1">
    <citation type="journal article" date="2011" name="Science">
        <title>The Selaginella genome identifies genetic changes associated with the evolution of vascular plants.</title>
        <authorList>
            <person name="Banks J.A."/>
            <person name="Nishiyama T."/>
            <person name="Hasebe M."/>
            <person name="Bowman J.L."/>
            <person name="Gribskov M."/>
            <person name="dePamphilis C."/>
            <person name="Albert V.A."/>
            <person name="Aono N."/>
            <person name="Aoyama T."/>
            <person name="Ambrose B.A."/>
            <person name="Ashton N.W."/>
            <person name="Axtell M.J."/>
            <person name="Barker E."/>
            <person name="Barker M.S."/>
            <person name="Bennetzen J.L."/>
            <person name="Bonawitz N.D."/>
            <person name="Chapple C."/>
            <person name="Cheng C."/>
            <person name="Correa L.G."/>
            <person name="Dacre M."/>
            <person name="DeBarry J."/>
            <person name="Dreyer I."/>
            <person name="Elias M."/>
            <person name="Engstrom E.M."/>
            <person name="Estelle M."/>
            <person name="Feng L."/>
            <person name="Finet C."/>
            <person name="Floyd S.K."/>
            <person name="Frommer W.B."/>
            <person name="Fujita T."/>
            <person name="Gramzow L."/>
            <person name="Gutensohn M."/>
            <person name="Harholt J."/>
            <person name="Hattori M."/>
            <person name="Heyl A."/>
            <person name="Hirai T."/>
            <person name="Hiwatashi Y."/>
            <person name="Ishikawa M."/>
            <person name="Iwata M."/>
            <person name="Karol K.G."/>
            <person name="Koehler B."/>
            <person name="Kolukisaoglu U."/>
            <person name="Kubo M."/>
            <person name="Kurata T."/>
            <person name="Lalonde S."/>
            <person name="Li K."/>
            <person name="Li Y."/>
            <person name="Litt A."/>
            <person name="Lyons E."/>
            <person name="Manning G."/>
            <person name="Maruyama T."/>
            <person name="Michael T.P."/>
            <person name="Mikami K."/>
            <person name="Miyazaki S."/>
            <person name="Morinaga S."/>
            <person name="Murata T."/>
            <person name="Mueller-Roeber B."/>
            <person name="Nelson D.R."/>
            <person name="Obara M."/>
            <person name="Oguri Y."/>
            <person name="Olmstead R.G."/>
            <person name="Onodera N."/>
            <person name="Petersen B.L."/>
            <person name="Pils B."/>
            <person name="Prigge M."/>
            <person name="Rensing S.A."/>
            <person name="Riano-Pachon D.M."/>
            <person name="Roberts A.W."/>
            <person name="Sato Y."/>
            <person name="Scheller H.V."/>
            <person name="Schulz B."/>
            <person name="Schulz C."/>
            <person name="Shakirov E.V."/>
            <person name="Shibagaki N."/>
            <person name="Shinohara N."/>
            <person name="Shippen D.E."/>
            <person name="Soerensen I."/>
            <person name="Sotooka R."/>
            <person name="Sugimoto N."/>
            <person name="Sugita M."/>
            <person name="Sumikawa N."/>
            <person name="Tanurdzic M."/>
            <person name="Theissen G."/>
            <person name="Ulvskov P."/>
            <person name="Wakazuki S."/>
            <person name="Weng J.K."/>
            <person name="Willats W.W."/>
            <person name="Wipf D."/>
            <person name="Wolf P.G."/>
            <person name="Yang L."/>
            <person name="Zimmer A.D."/>
            <person name="Zhu Q."/>
            <person name="Mitros T."/>
            <person name="Hellsten U."/>
            <person name="Loque D."/>
            <person name="Otillar R."/>
            <person name="Salamov A."/>
            <person name="Schmutz J."/>
            <person name="Shapiro H."/>
            <person name="Lindquist E."/>
            <person name="Lucas S."/>
            <person name="Rokhsar D."/>
            <person name="Grigoriev I.V."/>
        </authorList>
    </citation>
    <scope>NUCLEOTIDE SEQUENCE [LARGE SCALE GENOMIC DNA]</scope>
</reference>
<dbReference type="InParanoid" id="D8R926"/>
<sequence length="108" mass="12146">MKRLAVTPHLWRIIFFFSLGGNPNHARLSKEKGLSMLSCTLLDDNLNSTSSNSRLVSVCENSKDRLSTSLVVKKSQDDDWISASSAAYVVAYLLEDEREAVLQRIMRV</sequence>
<dbReference type="Proteomes" id="UP000001514">
    <property type="component" value="Unassembled WGS sequence"/>
</dbReference>
<protein>
    <submittedName>
        <fullName evidence="1">Uncharacterized protein</fullName>
    </submittedName>
</protein>
<proteinExistence type="predicted"/>
<evidence type="ECO:0000313" key="2">
    <source>
        <dbReference type="Proteomes" id="UP000001514"/>
    </source>
</evidence>
<accession>D8R926</accession>
<dbReference type="EMBL" id="GL377574">
    <property type="protein sequence ID" value="EFJ31342.1"/>
    <property type="molecule type" value="Genomic_DNA"/>
</dbReference>
<dbReference type="AlphaFoldDB" id="D8R926"/>
<evidence type="ECO:0000313" key="1">
    <source>
        <dbReference type="EMBL" id="EFJ31342.1"/>
    </source>
</evidence>
<keyword evidence="2" id="KW-1185">Reference proteome</keyword>
<dbReference type="HOGENOM" id="CLU_2201590_0_0_1"/>
<organism evidence="2">
    <name type="scientific">Selaginella moellendorffii</name>
    <name type="common">Spikemoss</name>
    <dbReference type="NCBI Taxonomy" id="88036"/>
    <lineage>
        <taxon>Eukaryota</taxon>
        <taxon>Viridiplantae</taxon>
        <taxon>Streptophyta</taxon>
        <taxon>Embryophyta</taxon>
        <taxon>Tracheophyta</taxon>
        <taxon>Lycopodiopsida</taxon>
        <taxon>Selaginellales</taxon>
        <taxon>Selaginellaceae</taxon>
        <taxon>Selaginella</taxon>
    </lineage>
</organism>
<name>D8R926_SELML</name>